<keyword evidence="1 4" id="KW-0808">Transferase</keyword>
<evidence type="ECO:0000259" key="2">
    <source>
        <dbReference type="Pfam" id="PF00534"/>
    </source>
</evidence>
<dbReference type="CDD" id="cd03801">
    <property type="entry name" value="GT4_PimA-like"/>
    <property type="match status" value="1"/>
</dbReference>
<protein>
    <submittedName>
        <fullName evidence="4">Glycosyltransferase family 4 protein</fullName>
    </submittedName>
</protein>
<sequence>MRYKHFQKILILPDAGPQNPFQYEMIKFLRSHGFEVFIGSKRKLGSIYKAVNQFNPEIIYFDWVHSYLIGKTFLWSFIKSLFFVFEISYLCFFRKIPFIHTLHNTQNHGGFWLAWEQIFYGFFLRRCSKIRVYSETVKQEVVKKFRILSSDIYIIQDIPYHHYYLNNISEKESRAYFNITEKDFVYLFFGKIKKYKGLENLILAFKAVEKSGDYLLIAGECSDRKYLSQLVKLAYGSQKIILYDGFIAEDEVQYFFNVANVVVLPFTRIDHSGSIDLAMSFAKPIITLKTGTTSDLLAYQEYLLFENPQELESCMALAHKINVEEIGIENFKIVDSPSYRDLLVLFKKV</sequence>
<dbReference type="PANTHER" id="PTHR46401:SF2">
    <property type="entry name" value="GLYCOSYLTRANSFERASE WBBK-RELATED"/>
    <property type="match status" value="1"/>
</dbReference>
<dbReference type="InterPro" id="IPR001296">
    <property type="entry name" value="Glyco_trans_1"/>
</dbReference>
<comment type="caution">
    <text evidence="4">The sequence shown here is derived from an EMBL/GenBank/DDBJ whole genome shotgun (WGS) entry which is preliminary data.</text>
</comment>
<dbReference type="GO" id="GO:0016757">
    <property type="term" value="F:glycosyltransferase activity"/>
    <property type="evidence" value="ECO:0007669"/>
    <property type="project" value="InterPro"/>
</dbReference>
<feature type="domain" description="Glycosyltransferase subfamily 4-like N-terminal" evidence="3">
    <location>
        <begin position="90"/>
        <end position="155"/>
    </location>
</feature>
<evidence type="ECO:0000259" key="3">
    <source>
        <dbReference type="Pfam" id="PF13439"/>
    </source>
</evidence>
<proteinExistence type="predicted"/>
<evidence type="ECO:0000256" key="1">
    <source>
        <dbReference type="ARBA" id="ARBA00022679"/>
    </source>
</evidence>
<dbReference type="AlphaFoldDB" id="A0A4U6DCW1"/>
<accession>A0A4U6DCW1</accession>
<feature type="domain" description="Glycosyl transferase family 1" evidence="2">
    <location>
        <begin position="171"/>
        <end position="302"/>
    </location>
</feature>
<dbReference type="Pfam" id="PF13439">
    <property type="entry name" value="Glyco_transf_4"/>
    <property type="match status" value="1"/>
</dbReference>
<dbReference type="Proteomes" id="UP000304900">
    <property type="component" value="Unassembled WGS sequence"/>
</dbReference>
<evidence type="ECO:0000313" key="4">
    <source>
        <dbReference type="EMBL" id="TKT94128.1"/>
    </source>
</evidence>
<reference evidence="4 5" key="1">
    <citation type="submission" date="2019-05" db="EMBL/GenBank/DDBJ databases">
        <title>Dyadobacter AR-3-8 sp. nov., isolated from arctic soil.</title>
        <authorList>
            <person name="Chaudhary D.K."/>
        </authorList>
    </citation>
    <scope>NUCLEOTIDE SEQUENCE [LARGE SCALE GENOMIC DNA]</scope>
    <source>
        <strain evidence="4 5">AR-3-8</strain>
    </source>
</reference>
<dbReference type="PANTHER" id="PTHR46401">
    <property type="entry name" value="GLYCOSYLTRANSFERASE WBBK-RELATED"/>
    <property type="match status" value="1"/>
</dbReference>
<dbReference type="Pfam" id="PF00534">
    <property type="entry name" value="Glycos_transf_1"/>
    <property type="match status" value="1"/>
</dbReference>
<name>A0A4U6DCW1_9BACT</name>
<dbReference type="GO" id="GO:0009103">
    <property type="term" value="P:lipopolysaccharide biosynthetic process"/>
    <property type="evidence" value="ECO:0007669"/>
    <property type="project" value="TreeGrafter"/>
</dbReference>
<dbReference type="SUPFAM" id="SSF53756">
    <property type="entry name" value="UDP-Glycosyltransferase/glycogen phosphorylase"/>
    <property type="match status" value="1"/>
</dbReference>
<organism evidence="4 5">
    <name type="scientific">Dyadobacter frigoris</name>
    <dbReference type="NCBI Taxonomy" id="2576211"/>
    <lineage>
        <taxon>Bacteria</taxon>
        <taxon>Pseudomonadati</taxon>
        <taxon>Bacteroidota</taxon>
        <taxon>Cytophagia</taxon>
        <taxon>Cytophagales</taxon>
        <taxon>Spirosomataceae</taxon>
        <taxon>Dyadobacter</taxon>
    </lineage>
</organism>
<dbReference type="InterPro" id="IPR028098">
    <property type="entry name" value="Glyco_trans_4-like_N"/>
</dbReference>
<evidence type="ECO:0000313" key="5">
    <source>
        <dbReference type="Proteomes" id="UP000304900"/>
    </source>
</evidence>
<dbReference type="EMBL" id="SZVO01000001">
    <property type="protein sequence ID" value="TKT94128.1"/>
    <property type="molecule type" value="Genomic_DNA"/>
</dbReference>
<dbReference type="OrthoDB" id="9765330at2"/>
<keyword evidence="5" id="KW-1185">Reference proteome</keyword>
<dbReference type="Gene3D" id="3.40.50.2000">
    <property type="entry name" value="Glycogen Phosphorylase B"/>
    <property type="match status" value="2"/>
</dbReference>
<gene>
    <name evidence="4" type="ORF">FDK13_02640</name>
</gene>
<dbReference type="RefSeq" id="WP_137338417.1">
    <property type="nucleotide sequence ID" value="NZ_BSQH01000001.1"/>
</dbReference>